<gene>
    <name evidence="5" type="ORF">HNQ92_003488</name>
</gene>
<dbReference type="SMART" id="SM00822">
    <property type="entry name" value="PKS_KR"/>
    <property type="match status" value="1"/>
</dbReference>
<dbReference type="PANTHER" id="PTHR42901">
    <property type="entry name" value="ALCOHOL DEHYDROGENASE"/>
    <property type="match status" value="1"/>
</dbReference>
<dbReference type="GO" id="GO:0016616">
    <property type="term" value="F:oxidoreductase activity, acting on the CH-OH group of donors, NAD or NADP as acceptor"/>
    <property type="evidence" value="ECO:0007669"/>
    <property type="project" value="UniProtKB-ARBA"/>
</dbReference>
<keyword evidence="6" id="KW-1185">Reference proteome</keyword>
<dbReference type="InterPro" id="IPR020904">
    <property type="entry name" value="Sc_DH/Rdtase_CS"/>
</dbReference>
<dbReference type="RefSeq" id="WP_184175375.1">
    <property type="nucleotide sequence ID" value="NZ_JACHGF010000005.1"/>
</dbReference>
<dbReference type="InterPro" id="IPR036291">
    <property type="entry name" value="NAD(P)-bd_dom_sf"/>
</dbReference>
<sequence length="250" mass="26518">MSRIALITGATSGIGKATAEAFAQAGIDLILCGRRQERLKELTVALSSQVRITSLVFDVQNQEAVVKALDSLPSAWQEIDILINNAGNAHGFGPLHENDPADWDAMLDSNVKGLLYVTRAVTPGMVARGRGHIVNISSIAGKQTYANGSVYCASKAAVEALSEGMRLDLTQHGIKVTNVAPGAVETEFSNVRFKGDEARAAKVYEGFDPLRAEDIADAIRYAVNAPAHVTIADLTILAAAQAAATTVYRK</sequence>
<dbReference type="InterPro" id="IPR057326">
    <property type="entry name" value="KR_dom"/>
</dbReference>
<comment type="similarity">
    <text evidence="1 3">Belongs to the short-chain dehydrogenases/reductases (SDR) family.</text>
</comment>
<keyword evidence="2" id="KW-0560">Oxidoreductase</keyword>
<evidence type="ECO:0000256" key="2">
    <source>
        <dbReference type="ARBA" id="ARBA00023002"/>
    </source>
</evidence>
<evidence type="ECO:0000256" key="3">
    <source>
        <dbReference type="RuleBase" id="RU000363"/>
    </source>
</evidence>
<dbReference type="FunFam" id="3.40.50.720:FF:000047">
    <property type="entry name" value="NADP-dependent L-serine/L-allo-threonine dehydrogenase"/>
    <property type="match status" value="1"/>
</dbReference>
<dbReference type="AlphaFoldDB" id="A0A840TNP3"/>
<evidence type="ECO:0000256" key="1">
    <source>
        <dbReference type="ARBA" id="ARBA00006484"/>
    </source>
</evidence>
<evidence type="ECO:0000313" key="5">
    <source>
        <dbReference type="EMBL" id="MBB5285331.1"/>
    </source>
</evidence>
<dbReference type="EMBL" id="JACHGF010000005">
    <property type="protein sequence ID" value="MBB5285331.1"/>
    <property type="molecule type" value="Genomic_DNA"/>
</dbReference>
<dbReference type="Pfam" id="PF00106">
    <property type="entry name" value="adh_short"/>
    <property type="match status" value="1"/>
</dbReference>
<comment type="caution">
    <text evidence="5">The sequence shown here is derived from an EMBL/GenBank/DDBJ whole genome shotgun (WGS) entry which is preliminary data.</text>
</comment>
<protein>
    <submittedName>
        <fullName evidence="5">NADP-dependent 3-hydroxy acid dehydrogenase YdfG</fullName>
    </submittedName>
</protein>
<accession>A0A840TNP3</accession>
<dbReference type="PROSITE" id="PS00061">
    <property type="entry name" value="ADH_SHORT"/>
    <property type="match status" value="1"/>
</dbReference>
<dbReference type="Gene3D" id="3.40.50.720">
    <property type="entry name" value="NAD(P)-binding Rossmann-like Domain"/>
    <property type="match status" value="1"/>
</dbReference>
<reference evidence="5 6" key="1">
    <citation type="submission" date="2020-08" db="EMBL/GenBank/DDBJ databases">
        <title>Genomic Encyclopedia of Type Strains, Phase IV (KMG-IV): sequencing the most valuable type-strain genomes for metagenomic binning, comparative biology and taxonomic classification.</title>
        <authorList>
            <person name="Goeker M."/>
        </authorList>
    </citation>
    <scope>NUCLEOTIDE SEQUENCE [LARGE SCALE GENOMIC DNA]</scope>
    <source>
        <strain evidence="5 6">DSM 105074</strain>
    </source>
</reference>
<feature type="domain" description="Ketoreductase" evidence="4">
    <location>
        <begin position="3"/>
        <end position="182"/>
    </location>
</feature>
<dbReference type="SUPFAM" id="SSF51735">
    <property type="entry name" value="NAD(P)-binding Rossmann-fold domains"/>
    <property type="match status" value="1"/>
</dbReference>
<evidence type="ECO:0000259" key="4">
    <source>
        <dbReference type="SMART" id="SM00822"/>
    </source>
</evidence>
<dbReference type="InterPro" id="IPR002347">
    <property type="entry name" value="SDR_fam"/>
</dbReference>
<proteinExistence type="inferred from homology"/>
<evidence type="ECO:0000313" key="6">
    <source>
        <dbReference type="Proteomes" id="UP000557307"/>
    </source>
</evidence>
<dbReference type="PRINTS" id="PR00081">
    <property type="entry name" value="GDHRDH"/>
</dbReference>
<dbReference type="Proteomes" id="UP000557307">
    <property type="component" value="Unassembled WGS sequence"/>
</dbReference>
<name>A0A840TNP3_9BACT</name>
<dbReference type="PANTHER" id="PTHR42901:SF1">
    <property type="entry name" value="ALCOHOL DEHYDROGENASE"/>
    <property type="match status" value="1"/>
</dbReference>
<organism evidence="5 6">
    <name type="scientific">Rhabdobacter roseus</name>
    <dbReference type="NCBI Taxonomy" id="1655419"/>
    <lineage>
        <taxon>Bacteria</taxon>
        <taxon>Pseudomonadati</taxon>
        <taxon>Bacteroidota</taxon>
        <taxon>Cytophagia</taxon>
        <taxon>Cytophagales</taxon>
        <taxon>Cytophagaceae</taxon>
        <taxon>Rhabdobacter</taxon>
    </lineage>
</organism>
<dbReference type="PRINTS" id="PR00080">
    <property type="entry name" value="SDRFAMILY"/>
</dbReference>